<comment type="subcellular location">
    <subcellularLocation>
        <location evidence="1">Membrane</location>
        <topology evidence="1">Multi-pass membrane protein</topology>
    </subcellularLocation>
</comment>
<sequence>MKELLLNLDDKGRKFILAVGEASILAYKGFRGIFTPPFNFNLIIKEADNIGVKSLIVVCIIALFAGMVLALQTIYGLRYYGAELYVGSVVSLSIVREMAPVLSAIMIGGRVGSGIAAEIGSMQVTEQIDAIRALGADPIKKLVSPKIVAAIFMVPLLTVAADIVGIFGGMVVAMAELNIGYQYYLNTVWWTIGISDFCSGVGKTVFFGFIIVLIGCYFGLNTHGGTTGVGKSTTIAVVTTALLIIVSDFFLTKLFFLVF</sequence>
<dbReference type="GO" id="GO:0005548">
    <property type="term" value="F:phospholipid transporter activity"/>
    <property type="evidence" value="ECO:0007669"/>
    <property type="project" value="TreeGrafter"/>
</dbReference>
<dbReference type="AlphaFoldDB" id="A0A0F9GR58"/>
<gene>
    <name evidence="8" type="ORF">LCGC14_2153670</name>
</gene>
<feature type="transmembrane region" description="Helical" evidence="7">
    <location>
        <begin position="147"/>
        <end position="175"/>
    </location>
</feature>
<keyword evidence="6 7" id="KW-0472">Membrane</keyword>
<evidence type="ECO:0000256" key="4">
    <source>
        <dbReference type="ARBA" id="ARBA00022692"/>
    </source>
</evidence>
<evidence type="ECO:0000256" key="5">
    <source>
        <dbReference type="ARBA" id="ARBA00022989"/>
    </source>
</evidence>
<evidence type="ECO:0008006" key="9">
    <source>
        <dbReference type="Google" id="ProtNLM"/>
    </source>
</evidence>
<evidence type="ECO:0000256" key="1">
    <source>
        <dbReference type="ARBA" id="ARBA00004141"/>
    </source>
</evidence>
<dbReference type="PANTHER" id="PTHR30188">
    <property type="entry name" value="ABC TRANSPORTER PERMEASE PROTEIN-RELATED"/>
    <property type="match status" value="1"/>
</dbReference>
<comment type="caution">
    <text evidence="8">The sequence shown here is derived from an EMBL/GenBank/DDBJ whole genome shotgun (WGS) entry which is preliminary data.</text>
</comment>
<reference evidence="8" key="1">
    <citation type="journal article" date="2015" name="Nature">
        <title>Complex archaea that bridge the gap between prokaryotes and eukaryotes.</title>
        <authorList>
            <person name="Spang A."/>
            <person name="Saw J.H."/>
            <person name="Jorgensen S.L."/>
            <person name="Zaremba-Niedzwiedzka K."/>
            <person name="Martijn J."/>
            <person name="Lind A.E."/>
            <person name="van Eijk R."/>
            <person name="Schleper C."/>
            <person name="Guy L."/>
            <person name="Ettema T.J."/>
        </authorList>
    </citation>
    <scope>NUCLEOTIDE SEQUENCE</scope>
</reference>
<comment type="similarity">
    <text evidence="2">Belongs to the MlaE permease family.</text>
</comment>
<feature type="transmembrane region" description="Helical" evidence="7">
    <location>
        <begin position="187"/>
        <end position="220"/>
    </location>
</feature>
<keyword evidence="3" id="KW-0813">Transport</keyword>
<dbReference type="InterPro" id="IPR030802">
    <property type="entry name" value="Permease_MalE"/>
</dbReference>
<evidence type="ECO:0000256" key="3">
    <source>
        <dbReference type="ARBA" id="ARBA00022448"/>
    </source>
</evidence>
<dbReference type="EMBL" id="LAZR01027491">
    <property type="protein sequence ID" value="KKL65567.1"/>
    <property type="molecule type" value="Genomic_DNA"/>
</dbReference>
<feature type="transmembrane region" description="Helical" evidence="7">
    <location>
        <begin position="232"/>
        <end position="256"/>
    </location>
</feature>
<keyword evidence="4 7" id="KW-0812">Transmembrane</keyword>
<dbReference type="NCBIfam" id="TIGR00056">
    <property type="entry name" value="MlaE family lipid ABC transporter permease subunit"/>
    <property type="match status" value="1"/>
</dbReference>
<dbReference type="GO" id="GO:0043190">
    <property type="term" value="C:ATP-binding cassette (ABC) transporter complex"/>
    <property type="evidence" value="ECO:0007669"/>
    <property type="project" value="InterPro"/>
</dbReference>
<proteinExistence type="inferred from homology"/>
<dbReference type="InterPro" id="IPR003453">
    <property type="entry name" value="ABC_MlaE_roteobac"/>
</dbReference>
<evidence type="ECO:0000256" key="6">
    <source>
        <dbReference type="ARBA" id="ARBA00023136"/>
    </source>
</evidence>
<feature type="transmembrane region" description="Helical" evidence="7">
    <location>
        <begin position="12"/>
        <end position="30"/>
    </location>
</feature>
<organism evidence="8">
    <name type="scientific">marine sediment metagenome</name>
    <dbReference type="NCBI Taxonomy" id="412755"/>
    <lineage>
        <taxon>unclassified sequences</taxon>
        <taxon>metagenomes</taxon>
        <taxon>ecological metagenomes</taxon>
    </lineage>
</organism>
<feature type="transmembrane region" description="Helical" evidence="7">
    <location>
        <begin position="50"/>
        <end position="71"/>
    </location>
</feature>
<evidence type="ECO:0000313" key="8">
    <source>
        <dbReference type="EMBL" id="KKL65567.1"/>
    </source>
</evidence>
<evidence type="ECO:0000256" key="2">
    <source>
        <dbReference type="ARBA" id="ARBA00007556"/>
    </source>
</evidence>
<protein>
    <recommendedName>
        <fullName evidence="9">ABC transporter permease</fullName>
    </recommendedName>
</protein>
<evidence type="ECO:0000256" key="7">
    <source>
        <dbReference type="SAM" id="Phobius"/>
    </source>
</evidence>
<name>A0A0F9GR58_9ZZZZ</name>
<dbReference type="Pfam" id="PF02405">
    <property type="entry name" value="MlaE"/>
    <property type="match status" value="1"/>
</dbReference>
<keyword evidence="5 7" id="KW-1133">Transmembrane helix</keyword>
<dbReference type="PANTHER" id="PTHR30188:SF4">
    <property type="entry name" value="PROTEIN TRIGALACTOSYLDIACYLGLYCEROL 1, CHLOROPLASTIC"/>
    <property type="match status" value="1"/>
</dbReference>
<accession>A0A0F9GR58</accession>